<dbReference type="GO" id="GO:0031464">
    <property type="term" value="C:Cul4A-RING E3 ubiquitin ligase complex"/>
    <property type="evidence" value="ECO:0007669"/>
    <property type="project" value="TreeGrafter"/>
</dbReference>
<dbReference type="InterPro" id="IPR042238">
    <property type="entry name" value="Rad28/ERCC8/Ckn1/ATCSA-1"/>
</dbReference>
<dbReference type="InterPro" id="IPR015943">
    <property type="entry name" value="WD40/YVTN_repeat-like_dom_sf"/>
</dbReference>
<dbReference type="PANTHER" id="PTHR46202">
    <property type="entry name" value="DNA EXCISION REPAIR PROTEIN ERCC-8"/>
    <property type="match status" value="1"/>
</dbReference>
<dbReference type="EMBL" id="CAJGYM010000060">
    <property type="protein sequence ID" value="CAD6195790.1"/>
    <property type="molecule type" value="Genomic_DNA"/>
</dbReference>
<dbReference type="SMART" id="SM00320">
    <property type="entry name" value="WD40"/>
    <property type="match status" value="5"/>
</dbReference>
<dbReference type="InterPro" id="IPR036322">
    <property type="entry name" value="WD40_repeat_dom_sf"/>
</dbReference>
<dbReference type="GO" id="GO:0006283">
    <property type="term" value="P:transcription-coupled nucleotide-excision repair"/>
    <property type="evidence" value="ECO:0007669"/>
    <property type="project" value="InterPro"/>
</dbReference>
<organism evidence="2 3">
    <name type="scientific">Caenorhabditis auriculariae</name>
    <dbReference type="NCBI Taxonomy" id="2777116"/>
    <lineage>
        <taxon>Eukaryota</taxon>
        <taxon>Metazoa</taxon>
        <taxon>Ecdysozoa</taxon>
        <taxon>Nematoda</taxon>
        <taxon>Chromadorea</taxon>
        <taxon>Rhabditida</taxon>
        <taxon>Rhabditina</taxon>
        <taxon>Rhabditomorpha</taxon>
        <taxon>Rhabditoidea</taxon>
        <taxon>Rhabditidae</taxon>
        <taxon>Peloderinae</taxon>
        <taxon>Caenorhabditis</taxon>
    </lineage>
</organism>
<keyword evidence="1" id="KW-0853">WD repeat</keyword>
<dbReference type="Gene3D" id="2.130.10.10">
    <property type="entry name" value="YVTN repeat-like/Quinoprotein amine dehydrogenase"/>
    <property type="match status" value="1"/>
</dbReference>
<evidence type="ECO:0000256" key="1">
    <source>
        <dbReference type="PROSITE-ProRule" id="PRU00221"/>
    </source>
</evidence>
<dbReference type="Proteomes" id="UP000835052">
    <property type="component" value="Unassembled WGS sequence"/>
</dbReference>
<proteinExistence type="predicted"/>
<evidence type="ECO:0000313" key="3">
    <source>
        <dbReference type="Proteomes" id="UP000835052"/>
    </source>
</evidence>
<dbReference type="OrthoDB" id="361494at2759"/>
<name>A0A8S1HRW0_9PELO</name>
<accession>A0A8S1HRW0</accession>
<evidence type="ECO:0000313" key="2">
    <source>
        <dbReference type="EMBL" id="CAD6195790.1"/>
    </source>
</evidence>
<comment type="caution">
    <text evidence="2">The sequence shown here is derived from an EMBL/GenBank/DDBJ whole genome shotgun (WGS) entry which is preliminary data.</text>
</comment>
<dbReference type="Pfam" id="PF00400">
    <property type="entry name" value="WD40"/>
    <property type="match status" value="1"/>
</dbReference>
<gene>
    <name evidence="2" type="ORF">CAUJ_LOCUS11709</name>
</gene>
<dbReference type="InterPro" id="IPR001680">
    <property type="entry name" value="WD40_rpt"/>
</dbReference>
<dbReference type="GO" id="GO:0000209">
    <property type="term" value="P:protein polyubiquitination"/>
    <property type="evidence" value="ECO:0007669"/>
    <property type="project" value="TreeGrafter"/>
</dbReference>
<keyword evidence="3" id="KW-1185">Reference proteome</keyword>
<dbReference type="AlphaFoldDB" id="A0A8S1HRW0"/>
<dbReference type="GO" id="GO:0043161">
    <property type="term" value="P:proteasome-mediated ubiquitin-dependent protein catabolic process"/>
    <property type="evidence" value="ECO:0007669"/>
    <property type="project" value="TreeGrafter"/>
</dbReference>
<dbReference type="GO" id="GO:0000109">
    <property type="term" value="C:nucleotide-excision repair complex"/>
    <property type="evidence" value="ECO:0007669"/>
    <property type="project" value="TreeGrafter"/>
</dbReference>
<dbReference type="SUPFAM" id="SSF50978">
    <property type="entry name" value="WD40 repeat-like"/>
    <property type="match status" value="1"/>
</dbReference>
<sequence>MTYDTRSSRIAASLNEENLYTDIPSCSVILSREINYSSSLNRLKVQREIEDRRLYNLRLLRNQKYKFRAKAAVEVIAIDKQDNSFLLCGGINGCVDIMNLYTMERSVGFKPFNEELPRPLSFDQKHMIKCAQWCAKDNRFFVTSSSNKNLSLNDVEYLSIVSTNKCEFSPKSLHWKDDESRCQFIAVADGRPEVKLYDLKTFPNTIALHLCQKSKTKMTAVQWHPSGILIAGDAKGYVHLCDKRKARRPLHSFSANCAQIEQIRCTSDGLFFVTIDLSYRVIVWNSLSFKKLAQHEHVRRSDWSSQPKDLSLYEDGNVVWIAYPLGDEVKILVFNRKSALLESHEPLRGHLSRVNTCQFRNGHQQILSGGADQNLLWWAPNSDFEALTRRDEIVERVQAQEDNWSDED</sequence>
<protein>
    <submittedName>
        <fullName evidence="2">Uncharacterized protein</fullName>
    </submittedName>
</protein>
<reference evidence="2" key="1">
    <citation type="submission" date="2020-10" db="EMBL/GenBank/DDBJ databases">
        <authorList>
            <person name="Kikuchi T."/>
        </authorList>
    </citation>
    <scope>NUCLEOTIDE SEQUENCE</scope>
    <source>
        <strain evidence="2">NKZ352</strain>
    </source>
</reference>
<dbReference type="PANTHER" id="PTHR46202:SF1">
    <property type="entry name" value="DNA EXCISION REPAIR PROTEIN ERCC-8"/>
    <property type="match status" value="1"/>
</dbReference>
<dbReference type="PROSITE" id="PS50082">
    <property type="entry name" value="WD_REPEATS_2"/>
    <property type="match status" value="1"/>
</dbReference>
<feature type="repeat" description="WD" evidence="1">
    <location>
        <begin position="347"/>
        <end position="378"/>
    </location>
</feature>